<evidence type="ECO:0000313" key="5">
    <source>
        <dbReference type="Proteomes" id="UP000198859"/>
    </source>
</evidence>
<dbReference type="Proteomes" id="UP000198859">
    <property type="component" value="Chromosome I"/>
</dbReference>
<organism evidence="4 5">
    <name type="scientific">Nocardioides scoriae</name>
    <dbReference type="NCBI Taxonomy" id="642780"/>
    <lineage>
        <taxon>Bacteria</taxon>
        <taxon>Bacillati</taxon>
        <taxon>Actinomycetota</taxon>
        <taxon>Actinomycetes</taxon>
        <taxon>Propionibacteriales</taxon>
        <taxon>Nocardioidaceae</taxon>
        <taxon>Nocardioides</taxon>
    </lineage>
</organism>
<evidence type="ECO:0000256" key="2">
    <source>
        <dbReference type="ARBA" id="ARBA00023315"/>
    </source>
</evidence>
<dbReference type="PANTHER" id="PTHR43877">
    <property type="entry name" value="AMINOALKYLPHOSPHONATE N-ACETYLTRANSFERASE-RELATED-RELATED"/>
    <property type="match status" value="1"/>
</dbReference>
<protein>
    <submittedName>
        <fullName evidence="4">Aminoglycoside 2'-N-acetyltransferase I</fullName>
    </submittedName>
</protein>
<dbReference type="STRING" id="642780.SAMN04488570_1813"/>
<keyword evidence="2" id="KW-0012">Acyltransferase</keyword>
<dbReference type="InterPro" id="IPR050832">
    <property type="entry name" value="Bact_Acetyltransf"/>
</dbReference>
<evidence type="ECO:0000259" key="3">
    <source>
        <dbReference type="PROSITE" id="PS51186"/>
    </source>
</evidence>
<accession>A0A1H1RYS6</accession>
<dbReference type="InterPro" id="IPR000182">
    <property type="entry name" value="GNAT_dom"/>
</dbReference>
<dbReference type="Gene3D" id="3.40.630.30">
    <property type="match status" value="1"/>
</dbReference>
<dbReference type="PROSITE" id="PS51186">
    <property type="entry name" value="GNAT"/>
    <property type="match status" value="1"/>
</dbReference>
<keyword evidence="5" id="KW-1185">Reference proteome</keyword>
<dbReference type="AlphaFoldDB" id="A0A1H1RYS6"/>
<dbReference type="InterPro" id="IPR016181">
    <property type="entry name" value="Acyl_CoA_acyltransferase"/>
</dbReference>
<gene>
    <name evidence="4" type="ORF">SAMN04488570_1813</name>
</gene>
<dbReference type="Pfam" id="PF00583">
    <property type="entry name" value="Acetyltransf_1"/>
    <property type="match status" value="1"/>
</dbReference>
<dbReference type="RefSeq" id="WP_197681142.1">
    <property type="nucleotide sequence ID" value="NZ_LT629757.1"/>
</dbReference>
<name>A0A1H1RYS6_9ACTN</name>
<evidence type="ECO:0000256" key="1">
    <source>
        <dbReference type="ARBA" id="ARBA00022679"/>
    </source>
</evidence>
<feature type="domain" description="N-acetyltransferase" evidence="3">
    <location>
        <begin position="6"/>
        <end position="150"/>
    </location>
</feature>
<dbReference type="SUPFAM" id="SSF55729">
    <property type="entry name" value="Acyl-CoA N-acyltransferases (Nat)"/>
    <property type="match status" value="1"/>
</dbReference>
<dbReference type="CDD" id="cd04301">
    <property type="entry name" value="NAT_SF"/>
    <property type="match status" value="1"/>
</dbReference>
<dbReference type="GO" id="GO:0016747">
    <property type="term" value="F:acyltransferase activity, transferring groups other than amino-acyl groups"/>
    <property type="evidence" value="ECO:0007669"/>
    <property type="project" value="InterPro"/>
</dbReference>
<proteinExistence type="predicted"/>
<sequence length="180" mass="19266">MQVRLARTDELGEARLAGVRLLMDAAFPDDFDQTDWDHALGGTHALVEEGDRVVAHGSVVWRELLVDDRPVRTAYVEAVAVAPDRRRRGLAAAVMAALEERARAEGAELLALGSSDQGMPLYLARGWVPWPGPTGVRSPSGGGSWEPTPDDDGAVLVLAGTRPVPAGTRLVCDPRPGDVW</sequence>
<reference evidence="5" key="1">
    <citation type="submission" date="2016-10" db="EMBL/GenBank/DDBJ databases">
        <authorList>
            <person name="Varghese N."/>
            <person name="Submissions S."/>
        </authorList>
    </citation>
    <scope>NUCLEOTIDE SEQUENCE [LARGE SCALE GENOMIC DNA]</scope>
    <source>
        <strain evidence="5">DSM 22127</strain>
    </source>
</reference>
<keyword evidence="1 4" id="KW-0808">Transferase</keyword>
<dbReference type="EMBL" id="LT629757">
    <property type="protein sequence ID" value="SDS40833.1"/>
    <property type="molecule type" value="Genomic_DNA"/>
</dbReference>
<evidence type="ECO:0000313" key="4">
    <source>
        <dbReference type="EMBL" id="SDS40833.1"/>
    </source>
</evidence>